<evidence type="ECO:0000256" key="1">
    <source>
        <dbReference type="SAM" id="MobiDB-lite"/>
    </source>
</evidence>
<dbReference type="HOGENOM" id="CLU_1147198_0_0_1"/>
<feature type="domain" description="Ribonuclease H2 subunit B wHTH" evidence="2">
    <location>
        <begin position="2"/>
        <end position="130"/>
    </location>
</feature>
<dbReference type="InParanoid" id="H0EE62"/>
<feature type="region of interest" description="Disordered" evidence="1">
    <location>
        <begin position="38"/>
        <end position="59"/>
    </location>
</feature>
<reference evidence="3 4" key="1">
    <citation type="journal article" date="2012" name="Eukaryot. Cell">
        <title>Genome sequence of the fungus Glarea lozoyensis: the first genome sequence of a species from the Helotiaceae family.</title>
        <authorList>
            <person name="Youssar L."/>
            <person name="Gruening B.A."/>
            <person name="Erxleben A."/>
            <person name="Guenther S."/>
            <person name="Huettel W."/>
        </authorList>
    </citation>
    <scope>NUCLEOTIDE SEQUENCE [LARGE SCALE GENOMIC DNA]</scope>
    <source>
        <strain evidence="4">ATCC 74030 / MF5533</strain>
    </source>
</reference>
<proteinExistence type="predicted"/>
<evidence type="ECO:0000313" key="4">
    <source>
        <dbReference type="Proteomes" id="UP000005446"/>
    </source>
</evidence>
<dbReference type="Proteomes" id="UP000005446">
    <property type="component" value="Unassembled WGS sequence"/>
</dbReference>
<dbReference type="InterPro" id="IPR019024">
    <property type="entry name" value="RNase_H2_suB_wHTH"/>
</dbReference>
<evidence type="ECO:0000313" key="3">
    <source>
        <dbReference type="EMBL" id="EHL03220.1"/>
    </source>
</evidence>
<accession>H0EE62</accession>
<feature type="compositionally biased region" description="Polar residues" evidence="1">
    <location>
        <begin position="40"/>
        <end position="59"/>
    </location>
</feature>
<organism evidence="3 4">
    <name type="scientific">Glarea lozoyensis (strain ATCC 74030 / MF5533)</name>
    <dbReference type="NCBI Taxonomy" id="1104152"/>
    <lineage>
        <taxon>Eukaryota</taxon>
        <taxon>Fungi</taxon>
        <taxon>Dikarya</taxon>
        <taxon>Ascomycota</taxon>
        <taxon>Pezizomycotina</taxon>
        <taxon>Leotiomycetes</taxon>
        <taxon>Helotiales</taxon>
        <taxon>Helotiaceae</taxon>
        <taxon>Glarea</taxon>
    </lineage>
</organism>
<name>H0EE62_GLAL7</name>
<feature type="compositionally biased region" description="Basic and acidic residues" evidence="1">
    <location>
        <begin position="183"/>
        <end position="207"/>
    </location>
</feature>
<comment type="caution">
    <text evidence="3">The sequence shown here is derived from an EMBL/GenBank/DDBJ whole genome shotgun (WGS) entry which is preliminary data.</text>
</comment>
<feature type="region of interest" description="Disordered" evidence="1">
    <location>
        <begin position="171"/>
        <end position="216"/>
    </location>
</feature>
<sequence>MKKAERMVMNGLTPSLEEKFVKKALDVPTPLVIVEEEVTKSTLSTPQAETPDTQSTTLSGESLATSFSEASTAATSFSEESSITTTKVVIQPVEPSIEAPEGVADLLRLRTALSFICSKYLSPKISETIKSLANSSASAKDFTPLDNHLAHLAKLRQEALATRSLGDASRKRCFDDEDEEGNGESRAEKKRKKEEEEKRKKAGESRGVKNLKKVNVSGMKKMSDFFKKK</sequence>
<dbReference type="Pfam" id="PF09468">
    <property type="entry name" value="RNase_H2-Ydr279"/>
    <property type="match status" value="1"/>
</dbReference>
<protein>
    <recommendedName>
        <fullName evidence="2">Ribonuclease H2 subunit B wHTH domain-containing protein</fullName>
    </recommendedName>
</protein>
<gene>
    <name evidence="3" type="ORF">M7I_0734</name>
</gene>
<dbReference type="OrthoDB" id="29098at2759"/>
<keyword evidence="4" id="KW-1185">Reference proteome</keyword>
<evidence type="ECO:0000259" key="2">
    <source>
        <dbReference type="Pfam" id="PF09468"/>
    </source>
</evidence>
<dbReference type="EMBL" id="AGUE01000012">
    <property type="protein sequence ID" value="EHL03220.1"/>
    <property type="molecule type" value="Genomic_DNA"/>
</dbReference>
<dbReference type="AlphaFoldDB" id="H0EE62"/>